<dbReference type="GO" id="GO:0005886">
    <property type="term" value="C:plasma membrane"/>
    <property type="evidence" value="ECO:0007669"/>
    <property type="project" value="TreeGrafter"/>
</dbReference>
<feature type="transmembrane region" description="Helical" evidence="6">
    <location>
        <begin position="524"/>
        <end position="548"/>
    </location>
</feature>
<feature type="transmembrane region" description="Helical" evidence="6">
    <location>
        <begin position="389"/>
        <end position="411"/>
    </location>
</feature>
<dbReference type="GO" id="GO:0022857">
    <property type="term" value="F:transmembrane transporter activity"/>
    <property type="evidence" value="ECO:0007669"/>
    <property type="project" value="InterPro"/>
</dbReference>
<dbReference type="EMBL" id="JAUTXT010000026">
    <property type="protein sequence ID" value="KAK3673269.1"/>
    <property type="molecule type" value="Genomic_DNA"/>
</dbReference>
<evidence type="ECO:0000313" key="9">
    <source>
        <dbReference type="Proteomes" id="UP001274830"/>
    </source>
</evidence>
<evidence type="ECO:0000256" key="6">
    <source>
        <dbReference type="SAM" id="Phobius"/>
    </source>
</evidence>
<evidence type="ECO:0000259" key="7">
    <source>
        <dbReference type="PROSITE" id="PS50850"/>
    </source>
</evidence>
<name>A0AAE1BZG9_9PEZI</name>
<feature type="region of interest" description="Disordered" evidence="5">
    <location>
        <begin position="260"/>
        <end position="285"/>
    </location>
</feature>
<dbReference type="PANTHER" id="PTHR23502:SF149">
    <property type="entry name" value="TRANSPORTER, PUTATIVE-RELATED"/>
    <property type="match status" value="1"/>
</dbReference>
<protein>
    <recommendedName>
        <fullName evidence="7">Major facilitator superfamily (MFS) profile domain-containing protein</fullName>
    </recommendedName>
</protein>
<dbReference type="InterPro" id="IPR011701">
    <property type="entry name" value="MFS"/>
</dbReference>
<gene>
    <name evidence="8" type="ORF">LTR78_006814</name>
</gene>
<dbReference type="SUPFAM" id="SSF103473">
    <property type="entry name" value="MFS general substrate transporter"/>
    <property type="match status" value="1"/>
</dbReference>
<evidence type="ECO:0000256" key="3">
    <source>
        <dbReference type="ARBA" id="ARBA00022989"/>
    </source>
</evidence>
<feature type="transmembrane region" description="Helical" evidence="6">
    <location>
        <begin position="132"/>
        <end position="149"/>
    </location>
</feature>
<feature type="transmembrane region" description="Helical" evidence="6">
    <location>
        <begin position="220"/>
        <end position="240"/>
    </location>
</feature>
<dbReference type="Proteomes" id="UP001274830">
    <property type="component" value="Unassembled WGS sequence"/>
</dbReference>
<keyword evidence="4 6" id="KW-0472">Membrane</keyword>
<evidence type="ECO:0000313" key="8">
    <source>
        <dbReference type="EMBL" id="KAK3673269.1"/>
    </source>
</evidence>
<feature type="transmembrane region" description="Helical" evidence="6">
    <location>
        <begin position="346"/>
        <end position="369"/>
    </location>
</feature>
<dbReference type="AlphaFoldDB" id="A0AAE1BZG9"/>
<keyword evidence="3 6" id="KW-1133">Transmembrane helix</keyword>
<evidence type="ECO:0000256" key="5">
    <source>
        <dbReference type="SAM" id="MobiDB-lite"/>
    </source>
</evidence>
<feature type="transmembrane region" description="Helical" evidence="6">
    <location>
        <begin position="193"/>
        <end position="214"/>
    </location>
</feature>
<proteinExistence type="predicted"/>
<comment type="subcellular location">
    <subcellularLocation>
        <location evidence="1">Membrane</location>
        <topology evidence="1">Multi-pass membrane protein</topology>
    </subcellularLocation>
</comment>
<comment type="caution">
    <text evidence="8">The sequence shown here is derived from an EMBL/GenBank/DDBJ whole genome shotgun (WGS) entry which is preliminary data.</text>
</comment>
<dbReference type="PANTHER" id="PTHR23502">
    <property type="entry name" value="MAJOR FACILITATOR SUPERFAMILY"/>
    <property type="match status" value="1"/>
</dbReference>
<feature type="transmembrane region" description="Helical" evidence="6">
    <location>
        <begin position="459"/>
        <end position="480"/>
    </location>
</feature>
<evidence type="ECO:0000256" key="4">
    <source>
        <dbReference type="ARBA" id="ARBA00023136"/>
    </source>
</evidence>
<evidence type="ECO:0000256" key="1">
    <source>
        <dbReference type="ARBA" id="ARBA00004141"/>
    </source>
</evidence>
<feature type="domain" description="Major facilitator superfamily (MFS) profile" evidence="7">
    <location>
        <begin position="66"/>
        <end position="554"/>
    </location>
</feature>
<dbReference type="Pfam" id="PF07690">
    <property type="entry name" value="MFS_1"/>
    <property type="match status" value="1"/>
</dbReference>
<keyword evidence="9" id="KW-1185">Reference proteome</keyword>
<feature type="transmembrane region" description="Helical" evidence="6">
    <location>
        <begin position="102"/>
        <end position="120"/>
    </location>
</feature>
<reference evidence="8" key="1">
    <citation type="submission" date="2023-07" db="EMBL/GenBank/DDBJ databases">
        <title>Black Yeasts Isolated from many extreme environments.</title>
        <authorList>
            <person name="Coleine C."/>
            <person name="Stajich J.E."/>
            <person name="Selbmann L."/>
        </authorList>
    </citation>
    <scope>NUCLEOTIDE SEQUENCE</scope>
    <source>
        <strain evidence="8">CCFEE 5485</strain>
    </source>
</reference>
<dbReference type="Gene3D" id="1.20.1250.20">
    <property type="entry name" value="MFS general substrate transporter like domains"/>
    <property type="match status" value="1"/>
</dbReference>
<dbReference type="PROSITE" id="PS50850">
    <property type="entry name" value="MFS"/>
    <property type="match status" value="1"/>
</dbReference>
<dbReference type="InterPro" id="IPR020846">
    <property type="entry name" value="MFS_dom"/>
</dbReference>
<keyword evidence="2 6" id="KW-0812">Transmembrane</keyword>
<feature type="transmembrane region" description="Helical" evidence="6">
    <location>
        <begin position="432"/>
        <end position="453"/>
    </location>
</feature>
<feature type="compositionally biased region" description="Basic and acidic residues" evidence="5">
    <location>
        <begin position="271"/>
        <end position="285"/>
    </location>
</feature>
<sequence length="564" mass="62972">MEMNYDEAELHQLEQELHTEILPGTEIMADVGTHHFVKGGSHVLVPQPSADPHDPLNWSPFWKGLTIAASTSVSFTQGFGPLALAPMFGYYIKDFDSNLPDVVKFTGVAILVLGFSNFIWVPLSTSFGRRPVYIASQIICLVSSIWRGVAKDYSSFMGACILNGIGAGPAETIQPAVIADIFFLHDRGFWNTVYWVFYMGSLMVGPIISGSMALHVGWRSFWWFNTALIALSLIMVIFMFPETRWHRLHPDEVVKNLRQTTKQASPAGSTEKVHPTEATEDPEKFGDPVHQIPTHGTMPDLSATATADRDPYLGTGKPSKAQWRLFTPNATPFKSILLDLWIPWKLFAFPIVEFSAFVVSWSCSSFLTLNLTQTQNFAAPPYNFNSQDIGFMNFAILIGAMIGLATAGPFSDWVSARATRKNRGIREPEMRLTAMIPYVLIMMLGNFVVAFGYQNKWPWQAIVVIGFTCAGIQVAALPAMVTTYAVDSYKPVAGSLMVAITVNKNVWGYGFSEFITKWIEKSGYVPPIMTNMSLITLWCLFGVVFFYFGKTFRRWSKNSSVHKM</sequence>
<dbReference type="InterPro" id="IPR036259">
    <property type="entry name" value="MFS_trans_sf"/>
</dbReference>
<feature type="transmembrane region" description="Helical" evidence="6">
    <location>
        <begin position="65"/>
        <end position="90"/>
    </location>
</feature>
<evidence type="ECO:0000256" key="2">
    <source>
        <dbReference type="ARBA" id="ARBA00022692"/>
    </source>
</evidence>
<accession>A0AAE1BZG9</accession>
<organism evidence="8 9">
    <name type="scientific">Recurvomyces mirabilis</name>
    <dbReference type="NCBI Taxonomy" id="574656"/>
    <lineage>
        <taxon>Eukaryota</taxon>
        <taxon>Fungi</taxon>
        <taxon>Dikarya</taxon>
        <taxon>Ascomycota</taxon>
        <taxon>Pezizomycotina</taxon>
        <taxon>Dothideomycetes</taxon>
        <taxon>Dothideomycetidae</taxon>
        <taxon>Mycosphaerellales</taxon>
        <taxon>Teratosphaeriaceae</taxon>
        <taxon>Recurvomyces</taxon>
    </lineage>
</organism>